<evidence type="ECO:0000313" key="2">
    <source>
        <dbReference type="Proteomes" id="UP000219286"/>
    </source>
</evidence>
<keyword evidence="2" id="KW-1185">Reference proteome</keyword>
<dbReference type="EMBL" id="LFMI01000264">
    <property type="protein sequence ID" value="OTA02001.1"/>
    <property type="molecule type" value="Genomic_DNA"/>
</dbReference>
<name>A0A2H2ZPL1_TRIPA</name>
<reference evidence="1 2" key="1">
    <citation type="journal article" date="2015" name="Genome Announc.">
        <title>Genome sequence and annotation of Trichoderma parareesei, the ancestor of the cellulase producer Trichoderma reesei.</title>
        <authorList>
            <person name="Yang D."/>
            <person name="Pomraning K."/>
            <person name="Kopchinskiy A."/>
            <person name="Karimi Aghcheh R."/>
            <person name="Atanasova L."/>
            <person name="Chenthamara K."/>
            <person name="Baker S.E."/>
            <person name="Zhang R."/>
            <person name="Shen Q."/>
            <person name="Freitag M."/>
            <person name="Kubicek C.P."/>
            <person name="Druzhinina I.S."/>
        </authorList>
    </citation>
    <scope>NUCLEOTIDE SEQUENCE [LARGE SCALE GENOMIC DNA]</scope>
    <source>
        <strain evidence="1 2">CBS 125925</strain>
    </source>
</reference>
<dbReference type="AlphaFoldDB" id="A0A2H2ZPL1"/>
<dbReference type="OrthoDB" id="5083270at2759"/>
<organism evidence="1 2">
    <name type="scientific">Trichoderma parareesei</name>
    <name type="common">Filamentous fungus</name>
    <dbReference type="NCBI Taxonomy" id="858221"/>
    <lineage>
        <taxon>Eukaryota</taxon>
        <taxon>Fungi</taxon>
        <taxon>Dikarya</taxon>
        <taxon>Ascomycota</taxon>
        <taxon>Pezizomycotina</taxon>
        <taxon>Sordariomycetes</taxon>
        <taxon>Hypocreomycetidae</taxon>
        <taxon>Hypocreales</taxon>
        <taxon>Hypocreaceae</taxon>
        <taxon>Trichoderma</taxon>
    </lineage>
</organism>
<comment type="caution">
    <text evidence="1">The sequence shown here is derived from an EMBL/GenBank/DDBJ whole genome shotgun (WGS) entry which is preliminary data.</text>
</comment>
<proteinExistence type="predicted"/>
<gene>
    <name evidence="1" type="ORF">A9Z42_0023240</name>
</gene>
<accession>A0A2H2ZPL1</accession>
<protein>
    <submittedName>
        <fullName evidence="1">Uncharacterized protein</fullName>
    </submittedName>
</protein>
<evidence type="ECO:0000313" key="1">
    <source>
        <dbReference type="EMBL" id="OTA02001.1"/>
    </source>
</evidence>
<dbReference type="Proteomes" id="UP000219286">
    <property type="component" value="Unassembled WGS sequence"/>
</dbReference>
<sequence length="188" mass="19649">MASLAEQPFSLFPQQQDEYTHFAEPPHVSVYSSAPMDLSIPADAYSSYVQRAPSQELYTSPSTISYESSLYTADAAFMNGPTSPGYGDEYLPSSGLSSASAQSAPSSAVGSPLSNHGQIGMATDCFVPGLGIQPGIANADFVDFPFGAQGLDDMAFEFANMVHPKSFVAQRSKVAACAPGGISRLGGQ</sequence>